<protein>
    <submittedName>
        <fullName evidence="1">L-rhamnose mutarotase</fullName>
    </submittedName>
</protein>
<comment type="caution">
    <text evidence="1">The sequence shown here is derived from an EMBL/GenBank/DDBJ whole genome shotgun (WGS) entry which is preliminary data.</text>
</comment>
<proteinExistence type="predicted"/>
<name>A0ABS7UED1_9ACTN</name>
<dbReference type="Proteomes" id="UP000780875">
    <property type="component" value="Unassembled WGS sequence"/>
</dbReference>
<gene>
    <name evidence="1" type="ORF">K8U61_12565</name>
</gene>
<dbReference type="Gene3D" id="3.30.70.100">
    <property type="match status" value="1"/>
</dbReference>
<dbReference type="InterPro" id="IPR008000">
    <property type="entry name" value="Rham/fucose_mutarotase"/>
</dbReference>
<dbReference type="PANTHER" id="PTHR34389">
    <property type="entry name" value="L-RHAMNOSE MUTAROTASE"/>
    <property type="match status" value="1"/>
</dbReference>
<dbReference type="Pfam" id="PF05336">
    <property type="entry name" value="rhaM"/>
    <property type="match status" value="1"/>
</dbReference>
<dbReference type="PANTHER" id="PTHR34389:SF2">
    <property type="entry name" value="L-RHAMNOSE MUTAROTASE"/>
    <property type="match status" value="1"/>
</dbReference>
<accession>A0ABS7UED1</accession>
<sequence length="121" mass="13832">MPRVCFQLQVKRDRIAEYRTRHAAVWPDMLRALHDTGWHNYSLFLREDGLLIGYFETPDSVAAAQAGMAATDVNARWQAEMGDFFEELDGQAPDEGFLVLEEVFHLEDQLIGTTTDDDVQK</sequence>
<keyword evidence="2" id="KW-1185">Reference proteome</keyword>
<reference evidence="1 2" key="1">
    <citation type="submission" date="2021-09" db="EMBL/GenBank/DDBJ databases">
        <title>Whole genome sequence of Nocardioides sp. GBK3QG-3.</title>
        <authorList>
            <person name="Tuo L."/>
        </authorList>
    </citation>
    <scope>NUCLEOTIDE SEQUENCE [LARGE SCALE GENOMIC DNA]</scope>
    <source>
        <strain evidence="1 2">GBK3QG-3</strain>
    </source>
</reference>
<evidence type="ECO:0000313" key="1">
    <source>
        <dbReference type="EMBL" id="MBZ5739002.1"/>
    </source>
</evidence>
<dbReference type="InterPro" id="IPR011008">
    <property type="entry name" value="Dimeric_a/b-barrel"/>
</dbReference>
<dbReference type="RefSeq" id="WP_224123376.1">
    <property type="nucleotide sequence ID" value="NZ_JAIQZJ010000007.1"/>
</dbReference>
<evidence type="ECO:0000313" key="2">
    <source>
        <dbReference type="Proteomes" id="UP000780875"/>
    </source>
</evidence>
<organism evidence="1 2">
    <name type="scientific">Nocardioides mangrovi</name>
    <dbReference type="NCBI Taxonomy" id="2874580"/>
    <lineage>
        <taxon>Bacteria</taxon>
        <taxon>Bacillati</taxon>
        <taxon>Actinomycetota</taxon>
        <taxon>Actinomycetes</taxon>
        <taxon>Propionibacteriales</taxon>
        <taxon>Nocardioidaceae</taxon>
        <taxon>Nocardioides</taxon>
    </lineage>
</organism>
<dbReference type="EMBL" id="JAIQZJ010000007">
    <property type="protein sequence ID" value="MBZ5739002.1"/>
    <property type="molecule type" value="Genomic_DNA"/>
</dbReference>
<dbReference type="SUPFAM" id="SSF54909">
    <property type="entry name" value="Dimeric alpha+beta barrel"/>
    <property type="match status" value="1"/>
</dbReference>